<keyword evidence="3" id="KW-1185">Reference proteome</keyword>
<feature type="transmembrane region" description="Helical" evidence="1">
    <location>
        <begin position="9"/>
        <end position="28"/>
    </location>
</feature>
<proteinExistence type="predicted"/>
<keyword evidence="1" id="KW-0812">Transmembrane</keyword>
<sequence length="69" mass="7175">MDHTRRSELNIYLGLAGLAVMAVVPVALGSADVAVAGSLAGPAVVMVAEIVRVRRTRRAYSPVKEGQAS</sequence>
<evidence type="ECO:0000256" key="1">
    <source>
        <dbReference type="SAM" id="Phobius"/>
    </source>
</evidence>
<comment type="caution">
    <text evidence="2">The sequence shown here is derived from an EMBL/GenBank/DDBJ whole genome shotgun (WGS) entry which is preliminary data.</text>
</comment>
<gene>
    <name evidence="2" type="ORF">GCM10009799_26450</name>
</gene>
<organism evidence="2 3">
    <name type="scientific">Nocardiopsis rhodophaea</name>
    <dbReference type="NCBI Taxonomy" id="280238"/>
    <lineage>
        <taxon>Bacteria</taxon>
        <taxon>Bacillati</taxon>
        <taxon>Actinomycetota</taxon>
        <taxon>Actinomycetes</taxon>
        <taxon>Streptosporangiales</taxon>
        <taxon>Nocardiopsidaceae</taxon>
        <taxon>Nocardiopsis</taxon>
    </lineage>
</organism>
<keyword evidence="1" id="KW-1133">Transmembrane helix</keyword>
<dbReference type="EMBL" id="BAAAPC010000010">
    <property type="protein sequence ID" value="GAA1998148.1"/>
    <property type="molecule type" value="Genomic_DNA"/>
</dbReference>
<protein>
    <submittedName>
        <fullName evidence="2">Uncharacterized protein</fullName>
    </submittedName>
</protein>
<keyword evidence="1" id="KW-0472">Membrane</keyword>
<name>A0ABN2T3T3_9ACTN</name>
<evidence type="ECO:0000313" key="3">
    <source>
        <dbReference type="Proteomes" id="UP001501585"/>
    </source>
</evidence>
<feature type="transmembrane region" description="Helical" evidence="1">
    <location>
        <begin position="34"/>
        <end position="51"/>
    </location>
</feature>
<evidence type="ECO:0000313" key="2">
    <source>
        <dbReference type="EMBL" id="GAA1998148.1"/>
    </source>
</evidence>
<accession>A0ABN2T3T3</accession>
<dbReference type="Proteomes" id="UP001501585">
    <property type="component" value="Unassembled WGS sequence"/>
</dbReference>
<reference evidence="2 3" key="1">
    <citation type="journal article" date="2019" name="Int. J. Syst. Evol. Microbiol.">
        <title>The Global Catalogue of Microorganisms (GCM) 10K type strain sequencing project: providing services to taxonomists for standard genome sequencing and annotation.</title>
        <authorList>
            <consortium name="The Broad Institute Genomics Platform"/>
            <consortium name="The Broad Institute Genome Sequencing Center for Infectious Disease"/>
            <person name="Wu L."/>
            <person name="Ma J."/>
        </authorList>
    </citation>
    <scope>NUCLEOTIDE SEQUENCE [LARGE SCALE GENOMIC DNA]</scope>
    <source>
        <strain evidence="2 3">JCM 15313</strain>
    </source>
</reference>